<gene>
    <name evidence="4" type="primary">LOC103330961</name>
</gene>
<name>A0ABM0NYN9_PRUMU</name>
<evidence type="ECO:0000256" key="2">
    <source>
        <dbReference type="SAM" id="MobiDB-lite"/>
    </source>
</evidence>
<proteinExistence type="inferred from homology"/>
<comment type="subcellular location">
    <subcellularLocation>
        <location evidence="1">Nucleus</location>
    </subcellularLocation>
</comment>
<comment type="function">
    <text evidence="1">Putative transcription activator involved in regulating light control of development.</text>
</comment>
<keyword evidence="1" id="KW-0479">Metal-binding</keyword>
<keyword evidence="1" id="KW-0862">Zinc</keyword>
<evidence type="ECO:0000256" key="1">
    <source>
        <dbReference type="RuleBase" id="RU367018"/>
    </source>
</evidence>
<sequence length="416" mass="46702">MYAKRDSWAESCLRGKFFSGMCTTQRVESMNKYVKDYLKKGVKLFECIPAIDRAMLCLRNTTAKDGFNAKYSTPVLKTALTKLEQQASLIYTHRCFVLVRHEIKSCSILTHDNVMHNFGGYVYVLSKYGELHNNWTCVYHGGENMRIECGCWKYENEGIPCGHLFYVMKCEHFMEIPPALIMKRWTKSAQSDTCKEFIGEVEGTTKEVIEMARYGSLSAMSNKVCFYASKSEDGYAMLTNEFSRWEGICEGLRQKEEKTSLKLGSAGQCPPNIVEDPKIVRTKGTQASQGGTWKRRQCHLCHGYGHTKCNCSQRNLHPSRNAGVNIPSGSESYQYSSEEGPSPDISYSYPSQTVSQCRGNYVVDLSGSDNFSTTDPTGSIPNSDDGFSFDNGEPISLCTGSTQNNCSFGTWFTCNN</sequence>
<comment type="similarity">
    <text evidence="1">Belongs to the FHY3/FAR1 family.</text>
</comment>
<dbReference type="GeneID" id="103330961"/>
<feature type="compositionally biased region" description="Low complexity" evidence="2">
    <location>
        <begin position="327"/>
        <end position="343"/>
    </location>
</feature>
<dbReference type="PANTHER" id="PTHR31669">
    <property type="entry name" value="PROTEIN FAR1-RELATED SEQUENCE 10-RELATED"/>
    <property type="match status" value="1"/>
</dbReference>
<keyword evidence="1" id="KW-0539">Nucleus</keyword>
<accession>A0ABM0NYN9</accession>
<evidence type="ECO:0000313" key="4">
    <source>
        <dbReference type="RefSeq" id="XP_008231788.1"/>
    </source>
</evidence>
<dbReference type="Proteomes" id="UP000694861">
    <property type="component" value="Linkage group LG5"/>
</dbReference>
<dbReference type="InterPro" id="IPR031052">
    <property type="entry name" value="FHY3/FAR1"/>
</dbReference>
<keyword evidence="1" id="KW-0863">Zinc-finger</keyword>
<dbReference type="RefSeq" id="XP_008231788.1">
    <property type="nucleotide sequence ID" value="XM_008233566.1"/>
</dbReference>
<reference evidence="3" key="1">
    <citation type="journal article" date="2012" name="Nat. Commun.">
        <title>The genome of Prunus mume.</title>
        <authorList>
            <person name="Zhang Q."/>
            <person name="Chen W."/>
            <person name="Sun L."/>
            <person name="Zhao F."/>
            <person name="Huang B."/>
            <person name="Yang W."/>
            <person name="Tao Y."/>
            <person name="Wang J."/>
            <person name="Yuan Z."/>
            <person name="Fan G."/>
            <person name="Xing Z."/>
            <person name="Han C."/>
            <person name="Pan H."/>
            <person name="Zhong X."/>
            <person name="Shi W."/>
            <person name="Liang X."/>
            <person name="Du D."/>
            <person name="Sun F."/>
            <person name="Xu Z."/>
            <person name="Hao R."/>
            <person name="Lv T."/>
            <person name="Lv Y."/>
            <person name="Zheng Z."/>
            <person name="Sun M."/>
            <person name="Luo L."/>
            <person name="Cai M."/>
            <person name="Gao Y."/>
            <person name="Wang J."/>
            <person name="Yin Y."/>
            <person name="Xu X."/>
            <person name="Cheng T."/>
            <person name="Wang J."/>
        </authorList>
    </citation>
    <scope>NUCLEOTIDE SEQUENCE [LARGE SCALE GENOMIC DNA]</scope>
</reference>
<protein>
    <recommendedName>
        <fullName evidence="1">Protein FAR1-RELATED SEQUENCE</fullName>
    </recommendedName>
</protein>
<reference evidence="4" key="2">
    <citation type="submission" date="2025-08" db="UniProtKB">
        <authorList>
            <consortium name="RefSeq"/>
        </authorList>
    </citation>
    <scope>IDENTIFICATION</scope>
</reference>
<evidence type="ECO:0000313" key="3">
    <source>
        <dbReference type="Proteomes" id="UP000694861"/>
    </source>
</evidence>
<feature type="region of interest" description="Disordered" evidence="2">
    <location>
        <begin position="322"/>
        <end position="343"/>
    </location>
</feature>
<keyword evidence="3" id="KW-1185">Reference proteome</keyword>
<organism evidence="3 4">
    <name type="scientific">Prunus mume</name>
    <name type="common">Japanese apricot</name>
    <name type="synonym">Armeniaca mume</name>
    <dbReference type="NCBI Taxonomy" id="102107"/>
    <lineage>
        <taxon>Eukaryota</taxon>
        <taxon>Viridiplantae</taxon>
        <taxon>Streptophyta</taxon>
        <taxon>Embryophyta</taxon>
        <taxon>Tracheophyta</taxon>
        <taxon>Spermatophyta</taxon>
        <taxon>Magnoliopsida</taxon>
        <taxon>eudicotyledons</taxon>
        <taxon>Gunneridae</taxon>
        <taxon>Pentapetalae</taxon>
        <taxon>rosids</taxon>
        <taxon>fabids</taxon>
        <taxon>Rosales</taxon>
        <taxon>Rosaceae</taxon>
        <taxon>Amygdaloideae</taxon>
        <taxon>Amygdaleae</taxon>
        <taxon>Prunus</taxon>
    </lineage>
</organism>
<dbReference type="PANTHER" id="PTHR31669:SF292">
    <property type="entry name" value="OS02G0262500 PROTEIN"/>
    <property type="match status" value="1"/>
</dbReference>